<reference evidence="4 5" key="2">
    <citation type="submission" date="2012-04" db="EMBL/GenBank/DDBJ databases">
        <title>The Genome Sequence of Bartonella rochalimae BMGH.</title>
        <authorList>
            <consortium name="The Broad Institute Genome Sequencing Platform"/>
            <consortium name="The Broad Institute Genome Sequencing Center for Infectious Disease"/>
            <person name="Feldgarden M."/>
            <person name="Kirby J."/>
            <person name="Kosoy M."/>
            <person name="Birtles R."/>
            <person name="Probert W.S."/>
            <person name="Chiaraviglio L."/>
            <person name="Walker B."/>
            <person name="Young S.K."/>
            <person name="Zeng Q."/>
            <person name="Gargeya S."/>
            <person name="Fitzgerald M."/>
            <person name="Haas B."/>
            <person name="Abouelleil A."/>
            <person name="Alvarado L."/>
            <person name="Arachchi H.M."/>
            <person name="Berlin A.M."/>
            <person name="Chapman S.B."/>
            <person name="Goldberg J."/>
            <person name="Griggs A."/>
            <person name="Gujja S."/>
            <person name="Hansen M."/>
            <person name="Howarth C."/>
            <person name="Imamovic A."/>
            <person name="Larimer J."/>
            <person name="McCowen C."/>
            <person name="Montmayeur A."/>
            <person name="Murphy C."/>
            <person name="Neiman D."/>
            <person name="Pearson M."/>
            <person name="Priest M."/>
            <person name="Roberts A."/>
            <person name="Saif S."/>
            <person name="Shea T."/>
            <person name="Sisk P."/>
            <person name="Sykes S."/>
            <person name="Wortman J."/>
            <person name="Nusbaum C."/>
            <person name="Birren B."/>
        </authorList>
    </citation>
    <scope>NUCLEOTIDE SEQUENCE [LARGE SCALE GENOMIC DNA]</scope>
    <source>
        <strain evidence="4 5">ATCC BAA-1498</strain>
    </source>
</reference>
<reference evidence="3" key="1">
    <citation type="journal article" date="2011" name="PLoS Genet.">
        <title>Parallel evolution of a type IV secretion system in radiating lineages of the host-restricted bacterial pathogen Bartonella.</title>
        <authorList>
            <person name="Engel P."/>
            <person name="Salzburger W."/>
            <person name="Liesch M."/>
            <person name="Chang C.C."/>
            <person name="Maruyama S."/>
            <person name="Lanz C."/>
            <person name="Calteau A."/>
            <person name="Lajus A."/>
            <person name="Medigue C."/>
            <person name="Schuster S.C."/>
            <person name="Dehio C."/>
        </authorList>
    </citation>
    <scope>NUCLEOTIDE SEQUENCE</scope>
    <source>
        <strain evidence="3">ATCC BAA-1498</strain>
    </source>
</reference>
<dbReference type="InterPro" id="IPR012332">
    <property type="entry name" value="Autotransporter_pectin_lyase_C"/>
</dbReference>
<dbReference type="InterPro" id="IPR011050">
    <property type="entry name" value="Pectin_lyase_fold/virulence"/>
</dbReference>
<dbReference type="Gene3D" id="2.40.128.130">
    <property type="entry name" value="Autotransporter beta-domain"/>
    <property type="match status" value="1"/>
</dbReference>
<dbReference type="NCBIfam" id="TIGR01414">
    <property type="entry name" value="autotrans_barl"/>
    <property type="match status" value="1"/>
</dbReference>
<dbReference type="EMBL" id="FN645455">
    <property type="protein sequence ID" value="CBI77199.1"/>
    <property type="molecule type" value="Genomic_DNA"/>
</dbReference>
<dbReference type="Gene3D" id="2.160.20.20">
    <property type="match status" value="1"/>
</dbReference>
<dbReference type="SMART" id="SM00869">
    <property type="entry name" value="Autotransporter"/>
    <property type="match status" value="1"/>
</dbReference>
<dbReference type="Proteomes" id="UP000027336">
    <property type="component" value="Unassembled WGS sequence"/>
</dbReference>
<evidence type="ECO:0000313" key="4">
    <source>
        <dbReference type="EMBL" id="KEC57407.1"/>
    </source>
</evidence>
<keyword evidence="5" id="KW-1185">Reference proteome</keyword>
<dbReference type="SUPFAM" id="SSF103515">
    <property type="entry name" value="Autotransporter"/>
    <property type="match status" value="1"/>
</dbReference>
<dbReference type="EMBL" id="AHPK01000001">
    <property type="protein sequence ID" value="KEC57407.1"/>
    <property type="molecule type" value="Genomic_DNA"/>
</dbReference>
<dbReference type="PATRIC" id="fig|685782.3.peg.56"/>
<sequence>MLKVFKNYTYVCACTTSAFFFLQNIDVNATSEMKDCSENSSFLKCSDGKTHTFTSKTYQSNEQKGSSFSKAVSAEKSGTVINAKNITITNSNTGVFAKENGKVILQDSIIKEVAEGLSASENGAIKMVGGTINLNYDERSIGVSSWSSQGVELENVHIILREGKEQRANMGLYAGCSPNKMCNAKITMINGSINAVGTGAVIDKASQGNIFLTNVKITVKNGGSNEYPYDSLGMYIANNNSKLKMINGSIDFTNGVGVFVEKQGHADLYGVIITGKNNDDKGKTDDRGGLYLDTGGSIFLKDGRVSVSNTYGIAMYQSIDRSIVGEKVDIENSIIIAAKYPAIYITKQNSLIRNFDTHEKKSIIKLSKNSNISGDLLLQAKGGVIEVQADQSILKGGVSIANEALANFSLKNNSTWTLTTRENNDFIDQRYLNNIAWFITSLELDHSIVQFDTPKNVVYQTLNIGRGSGVVYNAANDAKLHLNVFISKENNINDQKTDRLLIHGDVSGTTTIYITSQNGSSKDDIGRNGNTQGISLIQVSGRAQEDSFKLKGDYITIDGSPYQYVLSAYGPGSSSGQASLDQKLVSGNGSDFWDYRLQSKYISPRVQPSPPKPAPVPPESLPSVPEPPTPSKPQDPRTPDLPGKRIPAVVPQLPSYLLLPHALFHTGLVDVSNQHELLEIIQNASHEPDKNRKTSFFIRGYGSNHHYTSNLSVFEHGYGADLDYNNATAGIVFNTLESKDSASSFGVMGGYGQLSLHPRAVKQSQKSVFNKWSGKLYANLHHDTGVYANGFISYDFFKGDVVTLSRGKTAELKGGLLNASLIGGHAIITGYNGLIIEPQLQVIYQSLMFDQARDIDRFDIDLGSHDQLIGRIGGCLTKVVSASEKAHVVSFYTKLHVAHSYEKKRIVHFKDAFQLGAFGSTVETGMGVHAQLSNTITFHGDLLYQHKLTKAGFSGISVSGGLRYQF</sequence>
<evidence type="ECO:0000313" key="3">
    <source>
        <dbReference type="EMBL" id="CBI77199.1"/>
    </source>
</evidence>
<dbReference type="InterPro" id="IPR006315">
    <property type="entry name" value="OM_autotransptr_brl_dom"/>
</dbReference>
<dbReference type="HOGENOM" id="CLU_007596_2_0_5"/>
<dbReference type="PROSITE" id="PS51208">
    <property type="entry name" value="AUTOTRANSPORTER"/>
    <property type="match status" value="1"/>
</dbReference>
<protein>
    <submittedName>
        <fullName evidence="4">Outer membrane autotransporter barrel domain-containing protein</fullName>
    </submittedName>
</protein>
<dbReference type="SUPFAM" id="SSF51126">
    <property type="entry name" value="Pectin lyase-like"/>
    <property type="match status" value="1"/>
</dbReference>
<accession>E6YK11</accession>
<evidence type="ECO:0000259" key="2">
    <source>
        <dbReference type="PROSITE" id="PS51208"/>
    </source>
</evidence>
<evidence type="ECO:0000256" key="1">
    <source>
        <dbReference type="SAM" id="MobiDB-lite"/>
    </source>
</evidence>
<dbReference type="InterPro" id="IPR043990">
    <property type="entry name" value="AC_1"/>
</dbReference>
<feature type="domain" description="Autotransporter" evidence="2">
    <location>
        <begin position="689"/>
        <end position="966"/>
    </location>
</feature>
<evidence type="ECO:0000313" key="5">
    <source>
        <dbReference type="Proteomes" id="UP000027336"/>
    </source>
</evidence>
<dbReference type="InterPro" id="IPR036709">
    <property type="entry name" value="Autotransporte_beta_dom_sf"/>
</dbReference>
<dbReference type="RefSeq" id="WP_035005558.1">
    <property type="nucleotide sequence ID" value="NZ_KL407337.1"/>
</dbReference>
<dbReference type="GO" id="GO:0019867">
    <property type="term" value="C:outer membrane"/>
    <property type="evidence" value="ECO:0007669"/>
    <property type="project" value="InterPro"/>
</dbReference>
<gene>
    <name evidence="3" type="ORF">BARRO_10132</name>
    <name evidence="4" type="ORF">O99_00055</name>
</gene>
<feature type="region of interest" description="Disordered" evidence="1">
    <location>
        <begin position="603"/>
        <end position="646"/>
    </location>
</feature>
<dbReference type="InterPro" id="IPR005546">
    <property type="entry name" value="Autotransporte_beta"/>
</dbReference>
<dbReference type="OrthoDB" id="7922675at2"/>
<name>E6YK11_9HYPH</name>
<dbReference type="AlphaFoldDB" id="E6YK11"/>
<proteinExistence type="predicted"/>
<dbReference type="Pfam" id="PF18883">
    <property type="entry name" value="AC_1"/>
    <property type="match status" value="1"/>
</dbReference>
<dbReference type="eggNOG" id="COG3468">
    <property type="taxonomic scope" value="Bacteria"/>
</dbReference>
<organism evidence="3">
    <name type="scientific">Bartonella rochalimae ATCC BAA-1498</name>
    <dbReference type="NCBI Taxonomy" id="685782"/>
    <lineage>
        <taxon>Bacteria</taxon>
        <taxon>Pseudomonadati</taxon>
        <taxon>Pseudomonadota</taxon>
        <taxon>Alphaproteobacteria</taxon>
        <taxon>Hyphomicrobiales</taxon>
        <taxon>Bartonellaceae</taxon>
        <taxon>Bartonella</taxon>
    </lineage>
</organism>
<feature type="compositionally biased region" description="Pro residues" evidence="1">
    <location>
        <begin position="607"/>
        <end position="633"/>
    </location>
</feature>